<keyword evidence="10 11" id="KW-0275">Fatty acid biosynthesis</keyword>
<evidence type="ECO:0000256" key="9">
    <source>
        <dbReference type="ARBA" id="ARBA00023098"/>
    </source>
</evidence>
<evidence type="ECO:0000256" key="7">
    <source>
        <dbReference type="ARBA" id="ARBA00022832"/>
    </source>
</evidence>
<gene>
    <name evidence="14" type="ORF">LSALG_LOCUS27035</name>
</gene>
<dbReference type="PANTHER" id="PTHR31727:SF13">
    <property type="entry name" value="ACYL-[ACYL-CARRIER-PROTEIN] HYDROLASE"/>
    <property type="match status" value="1"/>
</dbReference>
<keyword evidence="5 11" id="KW-0934">Plastid</keyword>
<name>A0AA35Z844_LACSI</name>
<evidence type="ECO:0000256" key="3">
    <source>
        <dbReference type="ARBA" id="ARBA00022516"/>
    </source>
</evidence>
<evidence type="ECO:0000256" key="8">
    <source>
        <dbReference type="ARBA" id="ARBA00022946"/>
    </source>
</evidence>
<evidence type="ECO:0000256" key="4">
    <source>
        <dbReference type="ARBA" id="ARBA00022528"/>
    </source>
</evidence>
<keyword evidence="8" id="KW-0809">Transit peptide</keyword>
<evidence type="ECO:0000259" key="12">
    <source>
        <dbReference type="Pfam" id="PF01643"/>
    </source>
</evidence>
<evidence type="ECO:0000256" key="2">
    <source>
        <dbReference type="ARBA" id="ARBA00006500"/>
    </source>
</evidence>
<dbReference type="GO" id="GO:0000036">
    <property type="term" value="F:acyl carrier activity"/>
    <property type="evidence" value="ECO:0007669"/>
    <property type="project" value="TreeGrafter"/>
</dbReference>
<dbReference type="EMBL" id="OX465081">
    <property type="protein sequence ID" value="CAI9287684.1"/>
    <property type="molecule type" value="Genomic_DNA"/>
</dbReference>
<dbReference type="EC" id="3.1.2.-" evidence="11"/>
<evidence type="ECO:0000313" key="14">
    <source>
        <dbReference type="EMBL" id="CAI9287684.1"/>
    </source>
</evidence>
<dbReference type="Gene3D" id="3.10.129.10">
    <property type="entry name" value="Hotdog Thioesterase"/>
    <property type="match status" value="1"/>
</dbReference>
<evidence type="ECO:0000256" key="1">
    <source>
        <dbReference type="ARBA" id="ARBA00004229"/>
    </source>
</evidence>
<evidence type="ECO:0000259" key="13">
    <source>
        <dbReference type="Pfam" id="PF20791"/>
    </source>
</evidence>
<accession>A0AA35Z844</accession>
<evidence type="ECO:0000256" key="10">
    <source>
        <dbReference type="ARBA" id="ARBA00023160"/>
    </source>
</evidence>
<keyword evidence="3 11" id="KW-0444">Lipid biosynthesis</keyword>
<feature type="domain" description="Acyl-ACP thioesterase N-terminal hotdog" evidence="12">
    <location>
        <begin position="13"/>
        <end position="120"/>
    </location>
</feature>
<comment type="function">
    <text evidence="11">Plays an essential role in chain termination during de novo fatty acid synthesis.</text>
</comment>
<evidence type="ECO:0000256" key="5">
    <source>
        <dbReference type="ARBA" id="ARBA00022640"/>
    </source>
</evidence>
<keyword evidence="6 11" id="KW-0378">Hydrolase</keyword>
<dbReference type="AlphaFoldDB" id="A0AA35Z844"/>
<sequence length="261" mass="30538">MYMLFIHNLKVDSQETTANHMKKRGLMHDGFGLGSEEMSKHNLTWVMAKIQMVVDRYPIWGDIVQMETWKAAHRKNGLCSNMTLHDCKTGEILVRASSYWVMMNTKTRKLSKFPNEVRAKLEQIYVNKPPLVERDTRTWSRSEEKINENICKVLKPRWSDLDINQHVNNVKSIGMILESVPKTIIENYEIHNMTLDYYREFTNDNILQSFTSILTNNRAETSNYDTIDCEHLLRFDIGGDSSNIMKGMTGWRLKQGNKERL</sequence>
<dbReference type="Proteomes" id="UP001177003">
    <property type="component" value="Chromosome 5"/>
</dbReference>
<proteinExistence type="inferred from homology"/>
<protein>
    <recommendedName>
        <fullName evidence="11">Acyl-[acyl-carrier-protein] hydrolase</fullName>
        <ecNumber evidence="11">3.1.2.-</ecNumber>
    </recommendedName>
</protein>
<dbReference type="GO" id="GO:0016297">
    <property type="term" value="F:fatty acyl-[ACP] hydrolase activity"/>
    <property type="evidence" value="ECO:0007669"/>
    <property type="project" value="InterPro"/>
</dbReference>
<feature type="domain" description="Acyl-ACP thioesterase-like C-terminal" evidence="13">
    <location>
        <begin position="144"/>
        <end position="242"/>
    </location>
</feature>
<dbReference type="SUPFAM" id="SSF54637">
    <property type="entry name" value="Thioesterase/thiol ester dehydrase-isomerase"/>
    <property type="match status" value="2"/>
</dbReference>
<evidence type="ECO:0000256" key="11">
    <source>
        <dbReference type="RuleBase" id="RU363096"/>
    </source>
</evidence>
<dbReference type="InterPro" id="IPR029069">
    <property type="entry name" value="HotDog_dom_sf"/>
</dbReference>
<dbReference type="Pfam" id="PF20791">
    <property type="entry name" value="Acyl-ACP_TE_C"/>
    <property type="match status" value="1"/>
</dbReference>
<comment type="subcellular location">
    <subcellularLocation>
        <location evidence="1 11">Plastid</location>
        <location evidence="1 11">Chloroplast</location>
    </subcellularLocation>
</comment>
<dbReference type="InterPro" id="IPR045023">
    <property type="entry name" value="FATA/B"/>
</dbReference>
<dbReference type="GO" id="GO:0009507">
    <property type="term" value="C:chloroplast"/>
    <property type="evidence" value="ECO:0007669"/>
    <property type="project" value="UniProtKB-SubCell"/>
</dbReference>
<keyword evidence="9 11" id="KW-0443">Lipid metabolism</keyword>
<keyword evidence="15" id="KW-1185">Reference proteome</keyword>
<organism evidence="14 15">
    <name type="scientific">Lactuca saligna</name>
    <name type="common">Willowleaf lettuce</name>
    <dbReference type="NCBI Taxonomy" id="75948"/>
    <lineage>
        <taxon>Eukaryota</taxon>
        <taxon>Viridiplantae</taxon>
        <taxon>Streptophyta</taxon>
        <taxon>Embryophyta</taxon>
        <taxon>Tracheophyta</taxon>
        <taxon>Spermatophyta</taxon>
        <taxon>Magnoliopsida</taxon>
        <taxon>eudicotyledons</taxon>
        <taxon>Gunneridae</taxon>
        <taxon>Pentapetalae</taxon>
        <taxon>asterids</taxon>
        <taxon>campanulids</taxon>
        <taxon>Asterales</taxon>
        <taxon>Asteraceae</taxon>
        <taxon>Cichorioideae</taxon>
        <taxon>Cichorieae</taxon>
        <taxon>Lactucinae</taxon>
        <taxon>Lactuca</taxon>
    </lineage>
</organism>
<reference evidence="14" key="1">
    <citation type="submission" date="2023-04" db="EMBL/GenBank/DDBJ databases">
        <authorList>
            <person name="Vijverberg K."/>
            <person name="Xiong W."/>
            <person name="Schranz E."/>
        </authorList>
    </citation>
    <scope>NUCLEOTIDE SEQUENCE</scope>
</reference>
<keyword evidence="4 11" id="KW-0150">Chloroplast</keyword>
<dbReference type="PANTHER" id="PTHR31727">
    <property type="entry name" value="OLEOYL-ACYL CARRIER PROTEIN THIOESTERASE 1, CHLOROPLASTIC"/>
    <property type="match status" value="1"/>
</dbReference>
<dbReference type="InterPro" id="IPR049427">
    <property type="entry name" value="Acyl-ACP_TE_C"/>
</dbReference>
<dbReference type="Pfam" id="PF01643">
    <property type="entry name" value="Acyl-ACP_TE"/>
    <property type="match status" value="1"/>
</dbReference>
<evidence type="ECO:0000313" key="15">
    <source>
        <dbReference type="Proteomes" id="UP001177003"/>
    </source>
</evidence>
<dbReference type="InterPro" id="IPR002864">
    <property type="entry name" value="Acyl-ACP_thioesterase_NHD"/>
</dbReference>
<comment type="similarity">
    <text evidence="2 11">Belongs to the acyl-ACP thioesterase family.</text>
</comment>
<keyword evidence="7 11" id="KW-0276">Fatty acid metabolism</keyword>
<evidence type="ECO:0000256" key="6">
    <source>
        <dbReference type="ARBA" id="ARBA00022801"/>
    </source>
</evidence>